<evidence type="ECO:0000313" key="1">
    <source>
        <dbReference type="Proteomes" id="UP000694844"/>
    </source>
</evidence>
<proteinExistence type="predicted"/>
<sequence length="194" mass="22960">MQYYVNCRQSWAIENFFSHTLLNYVPKRVSFTYDSYCIRKMLAIMDHNNHLHRLPELTKSVLPYVDSHFSRKTKQWVAYEKKTKKEYDCIPDLVIACMKETYGNSCATYSRSQQSLDLDSISANLSGVANPGSRQLLVQMKSRKNPQPLDSWMEDFHCINYVGSWQHKDDGEQATKRKFIYIIYPFRSRRTTTW</sequence>
<keyword evidence="1" id="KW-1185">Reference proteome</keyword>
<dbReference type="RefSeq" id="XP_022301403.1">
    <property type="nucleotide sequence ID" value="XM_022445695.1"/>
</dbReference>
<protein>
    <submittedName>
        <fullName evidence="2">Uncharacterized protein LOC111109528</fullName>
    </submittedName>
</protein>
<reference evidence="2" key="1">
    <citation type="submission" date="2025-08" db="UniProtKB">
        <authorList>
            <consortium name="RefSeq"/>
        </authorList>
    </citation>
    <scope>IDENTIFICATION</scope>
    <source>
        <tissue evidence="2">Whole sample</tissue>
    </source>
</reference>
<organism evidence="1 2">
    <name type="scientific">Crassostrea virginica</name>
    <name type="common">Eastern oyster</name>
    <dbReference type="NCBI Taxonomy" id="6565"/>
    <lineage>
        <taxon>Eukaryota</taxon>
        <taxon>Metazoa</taxon>
        <taxon>Spiralia</taxon>
        <taxon>Lophotrochozoa</taxon>
        <taxon>Mollusca</taxon>
        <taxon>Bivalvia</taxon>
        <taxon>Autobranchia</taxon>
        <taxon>Pteriomorphia</taxon>
        <taxon>Ostreida</taxon>
        <taxon>Ostreoidea</taxon>
        <taxon>Ostreidae</taxon>
        <taxon>Crassostrea</taxon>
    </lineage>
</organism>
<name>A0A8B8BDW0_CRAVI</name>
<accession>A0A8B8BDW0</accession>
<evidence type="ECO:0000313" key="2">
    <source>
        <dbReference type="RefSeq" id="XP_022301403.1"/>
    </source>
</evidence>
<dbReference type="GeneID" id="111109528"/>
<dbReference type="AlphaFoldDB" id="A0A8B8BDW0"/>
<dbReference type="OrthoDB" id="6055694at2759"/>
<gene>
    <name evidence="2" type="primary">LOC111109528</name>
</gene>
<dbReference type="Proteomes" id="UP000694844">
    <property type="component" value="Chromosome 8"/>
</dbReference>
<dbReference type="KEGG" id="cvn:111109528"/>